<evidence type="ECO:0000256" key="1">
    <source>
        <dbReference type="SAM" id="SignalP"/>
    </source>
</evidence>
<feature type="domain" description="Beta-lactamase-related" evidence="2">
    <location>
        <begin position="56"/>
        <end position="356"/>
    </location>
</feature>
<dbReference type="EC" id="3.1.1.103" evidence="3"/>
<dbReference type="PROSITE" id="PS51257">
    <property type="entry name" value="PROKAR_LIPOPROTEIN"/>
    <property type="match status" value="1"/>
</dbReference>
<sequence length="374" mass="40615">MTRTRRTRRAGVALAVAAVLAAGCGGEEREREQAPLTDPAVAAVLEELLPQGADGTVAVDRGGELVHCAGFGDPEAGCDTVYDIGSNTKQFTAAAVLRLERQGELNVTDRLSEHLDGRELPPDKREITLHHLLTHTAGLPDSLGDDYDPLTREEMLDGALAAEPIAEPGERFAYSNLGYSVLAAVVEIASGRDYEAYLAEELFAPAGMTSTGYVLPDWDPADVAVEYDPRGEPMGRPYDHPWAEDGPHWNLRGNGGLLSTARDMHRWHRALQGGAVLDAGARERLVEPWAEMPPESEDDPPFAYGYGWMTFTLEDGTPVALHSGGNDWSLSVIARYLDDGSMVFWVTNTAAREGAWNFDDLTRELTLDLGATTR</sequence>
<gene>
    <name evidence="3" type="ORF">RM780_21490</name>
</gene>
<dbReference type="InterPro" id="IPR012338">
    <property type="entry name" value="Beta-lactam/transpept-like"/>
</dbReference>
<evidence type="ECO:0000313" key="3">
    <source>
        <dbReference type="EMBL" id="MDT0309511.1"/>
    </source>
</evidence>
<keyword evidence="4" id="KW-1185">Reference proteome</keyword>
<dbReference type="PANTHER" id="PTHR46825">
    <property type="entry name" value="D-ALANYL-D-ALANINE-CARBOXYPEPTIDASE/ENDOPEPTIDASE AMPH"/>
    <property type="match status" value="1"/>
</dbReference>
<dbReference type="Proteomes" id="UP001183388">
    <property type="component" value="Unassembled WGS sequence"/>
</dbReference>
<dbReference type="GO" id="GO:0016787">
    <property type="term" value="F:hydrolase activity"/>
    <property type="evidence" value="ECO:0007669"/>
    <property type="project" value="UniProtKB-KW"/>
</dbReference>
<accession>A0ABU2LD54</accession>
<dbReference type="EMBL" id="JAVREN010000039">
    <property type="protein sequence ID" value="MDT0309511.1"/>
    <property type="molecule type" value="Genomic_DNA"/>
</dbReference>
<dbReference type="InterPro" id="IPR001466">
    <property type="entry name" value="Beta-lactam-related"/>
</dbReference>
<dbReference type="Gene3D" id="3.40.710.10">
    <property type="entry name" value="DD-peptidase/beta-lactamase superfamily"/>
    <property type="match status" value="1"/>
</dbReference>
<dbReference type="PANTHER" id="PTHR46825:SF9">
    <property type="entry name" value="BETA-LACTAMASE-RELATED DOMAIN-CONTAINING PROTEIN"/>
    <property type="match status" value="1"/>
</dbReference>
<dbReference type="SUPFAM" id="SSF56601">
    <property type="entry name" value="beta-lactamase/transpeptidase-like"/>
    <property type="match status" value="1"/>
</dbReference>
<dbReference type="RefSeq" id="WP_311632472.1">
    <property type="nucleotide sequence ID" value="NZ_JAVREN010000039.1"/>
</dbReference>
<organism evidence="3 4">
    <name type="scientific">Streptomyces boetiae</name>
    <dbReference type="NCBI Taxonomy" id="3075541"/>
    <lineage>
        <taxon>Bacteria</taxon>
        <taxon>Bacillati</taxon>
        <taxon>Actinomycetota</taxon>
        <taxon>Actinomycetes</taxon>
        <taxon>Kitasatosporales</taxon>
        <taxon>Streptomycetaceae</taxon>
        <taxon>Streptomyces</taxon>
    </lineage>
</organism>
<reference evidence="4" key="1">
    <citation type="submission" date="2023-07" db="EMBL/GenBank/DDBJ databases">
        <title>30 novel species of actinomycetes from the DSMZ collection.</title>
        <authorList>
            <person name="Nouioui I."/>
        </authorList>
    </citation>
    <scope>NUCLEOTIDE SEQUENCE [LARGE SCALE GENOMIC DNA]</scope>
    <source>
        <strain evidence="4">DSM 44917</strain>
    </source>
</reference>
<feature type="signal peptide" evidence="1">
    <location>
        <begin position="1"/>
        <end position="21"/>
    </location>
</feature>
<proteinExistence type="predicted"/>
<name>A0ABU2LD54_9ACTN</name>
<dbReference type="Pfam" id="PF00144">
    <property type="entry name" value="Beta-lactamase"/>
    <property type="match status" value="1"/>
</dbReference>
<keyword evidence="3" id="KW-0378">Hydrolase</keyword>
<keyword evidence="1" id="KW-0732">Signal</keyword>
<protein>
    <submittedName>
        <fullName evidence="3">Serine hydrolase domain-containing protein</fullName>
        <ecNumber evidence="3">3.1.1.103</ecNumber>
    </submittedName>
</protein>
<comment type="caution">
    <text evidence="3">The sequence shown here is derived from an EMBL/GenBank/DDBJ whole genome shotgun (WGS) entry which is preliminary data.</text>
</comment>
<dbReference type="InterPro" id="IPR050491">
    <property type="entry name" value="AmpC-like"/>
</dbReference>
<feature type="chain" id="PRO_5046117798" evidence="1">
    <location>
        <begin position="22"/>
        <end position="374"/>
    </location>
</feature>
<evidence type="ECO:0000259" key="2">
    <source>
        <dbReference type="Pfam" id="PF00144"/>
    </source>
</evidence>
<evidence type="ECO:0000313" key="4">
    <source>
        <dbReference type="Proteomes" id="UP001183388"/>
    </source>
</evidence>